<feature type="transmembrane region" description="Helical" evidence="10">
    <location>
        <begin position="1544"/>
        <end position="1567"/>
    </location>
</feature>
<evidence type="ECO:0000256" key="9">
    <source>
        <dbReference type="SAM" id="MobiDB-lite"/>
    </source>
</evidence>
<feature type="transmembrane region" description="Helical" evidence="10">
    <location>
        <begin position="1280"/>
        <end position="1301"/>
    </location>
</feature>
<dbReference type="SUPFAM" id="SSF52540">
    <property type="entry name" value="P-loop containing nucleoside triphosphate hydrolases"/>
    <property type="match status" value="2"/>
</dbReference>
<dbReference type="FunFam" id="3.40.50.300:FF:000054">
    <property type="entry name" value="ABC multidrug transporter atrF"/>
    <property type="match status" value="1"/>
</dbReference>
<proteinExistence type="inferred from homology"/>
<feature type="transmembrane region" description="Helical" evidence="10">
    <location>
        <begin position="582"/>
        <end position="604"/>
    </location>
</feature>
<sequence length="1597" mass="176426">MSSSTPSPRPPWPLTALLPGRLRQDQQMQYDDLEALYEPRALLAHAPSFTYPNNSADHLHSPATNTTASRSRRSSLDRPPWPPYPDPFSSAEGLPRPMTAPATLAPASADDAAKHDAAKHVYPAAHAHHRGASFSSSLDMFDYEQELRDEVAGAEAAGIRRRELGVLFSDLRVVGLSASATSQPTFGSMLNPLSILDAIQSMRHPAMRDILSGIDGVVRPGEMLLVLGRPGAGCTTLLRTLANHLYPTDALTISGSLSYSGFGPAEITHQFRGDVSYCGEDDVHFPTLTVDHTLAFATSARAPAAAARPAGVSRAAYARTLVDRLQKVLGLSHVKETLVGDAEVRGVSGGEKKRVSIAEDLAGRSVLGCWDNSTRGLDSSTALEFVRALRQQTTTQRLTTIASLYQAGEPLYALFDKVCILYEGRMAYFGPASEARRYFEDMGYVPAHRQTTADFLVTVTDPHARIQRPLPELHAPPPRTAAEFAARFAAHPLARANRADMDAFHAALSPAERKAYAASARKERARESLSHCRARDAKRGAVAQSGKGKGRGDEEEWGRGGGSLVTSVPMQVRMLMLRRVQILKGAWVAVLIELSSFVILAIIVGTSYLRLKQNTEAFFSRESVIFFAYVWAGLSTMAEIPTSFAQRPIVLRQSRAALYRPFVESLALTLVDIPITFVTMVLFSFTLYFLVGFQQTAGQAMVFMLYLFTMTVAMKAWFRTLTAAFNDPAPAQAAAGVSMLFLVLYTGYPVPEPYIPRALRWISYINPLKYAYEGLMVNEFHTQNATCSSLIPSGAAYAGVSILNQACSAVGSLPGQATVSGARYALLNNGFSYRHLWRNYAIVCMFGVAFICSFLLFTELNTGTASETSVVLYARRRRRPSSSATSSLKGKAPDVVSAKDVEKGRGDSSPASAEFPIVTNQSGMVEIELSRMDRPVAQRPALPKIKGDVFSWQQLCYTVPLPGGRSRMLLEDVSGYVVPGKLTALMGESGAGKTTLLNVLSERTTGGVVTGQRFLDGQPLPLDFHARTGYCQQMDVHLSSTTVREALLFSAKLRQPQSVPLAEKEAFVDECLQMCGLEEYADAIVGTLNGELRKRTTVGVELVAKPSLIFLDEPTSGLDSQSAWAVMSFLRDLADNGLSIVCTIHQPSAELFEVFDRLLLLRKGGQTVYFGDLGEKSCKVIEYFERNGSRPCGDMENPAEFILDAIGAGATASSDIDWYEVWKQCREAQDLQMELALICKEGRTRPPIKATLTGHFATSWIYQLYALVMRDYQNRWRDPVYIIAKLGVNILCGLVLGFTYFKTKNTQQANQNKIFTIYISSFLAAPIVDQLQIPFIDMRNLYEIRERHSRMYGWTAMVTSQLLVEVPWNMVGSALFFCCWYWTVGFPTDRAGFSFLLFAVIYPIYWTAFGQAMAAMCPNAEIASLVFSSLFAFQIAFDGVLQPYKSLGWWKWMYHLSPSTYFMEGLLGQAVGKHPIVCAPVEYVNINPPSGKTCMQYMGPYISSAGGYLTNPNASSSCHYCAYSTTDQYLNTFNFSYGHHWRDFGIFFVFTLVNVIAIYLFLFLFRIQSENPLSLLRKRFVAHWRWLRQLSNAHTTA</sequence>
<organism evidence="12 13">
    <name type="scientific">Sparassis crispa</name>
    <dbReference type="NCBI Taxonomy" id="139825"/>
    <lineage>
        <taxon>Eukaryota</taxon>
        <taxon>Fungi</taxon>
        <taxon>Dikarya</taxon>
        <taxon>Basidiomycota</taxon>
        <taxon>Agaricomycotina</taxon>
        <taxon>Agaricomycetes</taxon>
        <taxon>Polyporales</taxon>
        <taxon>Sparassidaceae</taxon>
        <taxon>Sparassis</taxon>
    </lineage>
</organism>
<keyword evidence="6" id="KW-0067">ATP-binding</keyword>
<dbReference type="Proteomes" id="UP000287166">
    <property type="component" value="Unassembled WGS sequence"/>
</dbReference>
<dbReference type="InterPro" id="IPR043926">
    <property type="entry name" value="ABCG_dom"/>
</dbReference>
<keyword evidence="4 10" id="KW-0812">Transmembrane</keyword>
<evidence type="ECO:0000256" key="10">
    <source>
        <dbReference type="SAM" id="Phobius"/>
    </source>
</evidence>
<dbReference type="Pfam" id="PF00005">
    <property type="entry name" value="ABC_tran"/>
    <property type="match status" value="2"/>
</dbReference>
<evidence type="ECO:0000256" key="2">
    <source>
        <dbReference type="ARBA" id="ARBA00006012"/>
    </source>
</evidence>
<feature type="domain" description="ABC transporter" evidence="11">
    <location>
        <begin position="950"/>
        <end position="1188"/>
    </location>
</feature>
<dbReference type="FunCoup" id="A0A401GUZ7">
    <property type="interactions" value="95"/>
</dbReference>
<dbReference type="CDD" id="cd03233">
    <property type="entry name" value="ABCG_PDR_domain1"/>
    <property type="match status" value="1"/>
</dbReference>
<evidence type="ECO:0000256" key="7">
    <source>
        <dbReference type="ARBA" id="ARBA00022989"/>
    </source>
</evidence>
<keyword evidence="3" id="KW-0813">Transport</keyword>
<evidence type="ECO:0000313" key="13">
    <source>
        <dbReference type="Proteomes" id="UP000287166"/>
    </source>
</evidence>
<dbReference type="Pfam" id="PF14510">
    <property type="entry name" value="ABC_trans_N"/>
    <property type="match status" value="1"/>
</dbReference>
<keyword evidence="8 10" id="KW-0472">Membrane</keyword>
<dbReference type="GeneID" id="38782978"/>
<dbReference type="RefSeq" id="XP_027616974.1">
    <property type="nucleotide sequence ID" value="XM_027761173.1"/>
</dbReference>
<dbReference type="InterPro" id="IPR029481">
    <property type="entry name" value="ABC_trans_N"/>
</dbReference>
<feature type="region of interest" description="Disordered" evidence="9">
    <location>
        <begin position="882"/>
        <end position="913"/>
    </location>
</feature>
<evidence type="ECO:0000313" key="12">
    <source>
        <dbReference type="EMBL" id="GBE86061.1"/>
    </source>
</evidence>
<dbReference type="InterPro" id="IPR003439">
    <property type="entry name" value="ABC_transporter-like_ATP-bd"/>
</dbReference>
<dbReference type="PANTHER" id="PTHR19241">
    <property type="entry name" value="ATP-BINDING CASSETTE TRANSPORTER"/>
    <property type="match status" value="1"/>
</dbReference>
<evidence type="ECO:0000256" key="8">
    <source>
        <dbReference type="ARBA" id="ARBA00023136"/>
    </source>
</evidence>
<feature type="transmembrane region" description="Helical" evidence="10">
    <location>
        <begin position="1313"/>
        <end position="1333"/>
    </location>
</feature>
<dbReference type="PROSITE" id="PS50893">
    <property type="entry name" value="ABC_TRANSPORTER_2"/>
    <property type="match status" value="2"/>
</dbReference>
<dbReference type="InParanoid" id="A0A401GUZ7"/>
<feature type="transmembrane region" description="Helical" evidence="10">
    <location>
        <begin position="837"/>
        <end position="857"/>
    </location>
</feature>
<dbReference type="Gene3D" id="3.40.50.300">
    <property type="entry name" value="P-loop containing nucleotide triphosphate hydrolases"/>
    <property type="match status" value="2"/>
</dbReference>
<feature type="transmembrane region" description="Helical" evidence="10">
    <location>
        <begin position="1366"/>
        <end position="1383"/>
    </location>
</feature>
<evidence type="ECO:0000256" key="3">
    <source>
        <dbReference type="ARBA" id="ARBA00022448"/>
    </source>
</evidence>
<feature type="region of interest" description="Disordered" evidence="9">
    <location>
        <begin position="48"/>
        <end position="112"/>
    </location>
</feature>
<feature type="region of interest" description="Disordered" evidence="9">
    <location>
        <begin position="1"/>
        <end position="26"/>
    </location>
</feature>
<keyword evidence="7 10" id="KW-1133">Transmembrane helix</keyword>
<dbReference type="GO" id="GO:0016887">
    <property type="term" value="F:ATP hydrolysis activity"/>
    <property type="evidence" value="ECO:0007669"/>
    <property type="project" value="InterPro"/>
</dbReference>
<dbReference type="InterPro" id="IPR010929">
    <property type="entry name" value="PDR_CDR_ABC"/>
</dbReference>
<reference evidence="12 13" key="1">
    <citation type="journal article" date="2018" name="Sci. Rep.">
        <title>Genome sequence of the cauliflower mushroom Sparassis crispa (Hanabiratake) and its association with beneficial usage.</title>
        <authorList>
            <person name="Kiyama R."/>
            <person name="Furutani Y."/>
            <person name="Kawaguchi K."/>
            <person name="Nakanishi T."/>
        </authorList>
    </citation>
    <scope>NUCLEOTIDE SEQUENCE [LARGE SCALE GENOMIC DNA]</scope>
</reference>
<dbReference type="GO" id="GO:0005524">
    <property type="term" value="F:ATP binding"/>
    <property type="evidence" value="ECO:0007669"/>
    <property type="project" value="UniProtKB-KW"/>
</dbReference>
<comment type="subcellular location">
    <subcellularLocation>
        <location evidence="1">Membrane</location>
        <topology evidence="1">Multi-pass membrane protein</topology>
    </subcellularLocation>
</comment>
<name>A0A401GUZ7_9APHY</name>
<feature type="transmembrane region" description="Helical" evidence="10">
    <location>
        <begin position="730"/>
        <end position="748"/>
    </location>
</feature>
<dbReference type="InterPro" id="IPR034001">
    <property type="entry name" value="ABCG_PDR_1"/>
</dbReference>
<dbReference type="PROSITE" id="PS00211">
    <property type="entry name" value="ABC_TRANSPORTER_1"/>
    <property type="match status" value="1"/>
</dbReference>
<dbReference type="InterPro" id="IPR027417">
    <property type="entry name" value="P-loop_NTPase"/>
</dbReference>
<comment type="similarity">
    <text evidence="2">Belongs to the ABC transporter superfamily. ABCG family. PDR (TC 3.A.1.205) subfamily.</text>
</comment>
<dbReference type="InterPro" id="IPR017871">
    <property type="entry name" value="ABC_transporter-like_CS"/>
</dbReference>
<dbReference type="OrthoDB" id="245989at2759"/>
<feature type="transmembrane region" description="Helical" evidence="10">
    <location>
        <begin position="666"/>
        <end position="691"/>
    </location>
</feature>
<feature type="compositionally biased region" description="Polar residues" evidence="9">
    <location>
        <begin position="50"/>
        <end position="68"/>
    </location>
</feature>
<feature type="compositionally biased region" description="Basic and acidic residues" evidence="9">
    <location>
        <begin position="527"/>
        <end position="539"/>
    </location>
</feature>
<feature type="transmembrane region" description="Helical" evidence="10">
    <location>
        <begin position="1395"/>
        <end position="1416"/>
    </location>
</feature>
<comment type="caution">
    <text evidence="12">The sequence shown here is derived from an EMBL/GenBank/DDBJ whole genome shotgun (WGS) entry which is preliminary data.</text>
</comment>
<dbReference type="GO" id="GO:0140359">
    <property type="term" value="F:ABC-type transporter activity"/>
    <property type="evidence" value="ECO:0007669"/>
    <property type="project" value="InterPro"/>
</dbReference>
<dbReference type="GO" id="GO:0016020">
    <property type="term" value="C:membrane"/>
    <property type="evidence" value="ECO:0007669"/>
    <property type="project" value="UniProtKB-SubCell"/>
</dbReference>
<dbReference type="CDD" id="cd03232">
    <property type="entry name" value="ABCG_PDR_domain2"/>
    <property type="match status" value="1"/>
</dbReference>
<feature type="region of interest" description="Disordered" evidence="9">
    <location>
        <begin position="527"/>
        <end position="560"/>
    </location>
</feature>
<feature type="transmembrane region" description="Helical" evidence="10">
    <location>
        <begin position="624"/>
        <end position="645"/>
    </location>
</feature>
<dbReference type="InterPro" id="IPR034003">
    <property type="entry name" value="ABCG_PDR_2"/>
</dbReference>
<evidence type="ECO:0000256" key="4">
    <source>
        <dbReference type="ARBA" id="ARBA00022692"/>
    </source>
</evidence>
<dbReference type="Pfam" id="PF06422">
    <property type="entry name" value="PDR_CDR"/>
    <property type="match status" value="2"/>
</dbReference>
<feature type="transmembrane region" description="Helical" evidence="10">
    <location>
        <begin position="697"/>
        <end position="718"/>
    </location>
</feature>
<evidence type="ECO:0000259" key="11">
    <source>
        <dbReference type="PROSITE" id="PS50893"/>
    </source>
</evidence>
<accession>A0A401GUZ7</accession>
<protein>
    <submittedName>
        <fullName evidence="12">Brefeldin A resistance protein</fullName>
    </submittedName>
</protein>
<dbReference type="STRING" id="139825.A0A401GUZ7"/>
<feature type="compositionally biased region" description="Basic and acidic residues" evidence="9">
    <location>
        <begin position="897"/>
        <end position="906"/>
    </location>
</feature>
<dbReference type="SMART" id="SM00382">
    <property type="entry name" value="AAA"/>
    <property type="match status" value="2"/>
</dbReference>
<feature type="compositionally biased region" description="Low complexity" evidence="9">
    <location>
        <begin position="99"/>
        <end position="110"/>
    </location>
</feature>
<feature type="domain" description="ABC transporter" evidence="11">
    <location>
        <begin position="193"/>
        <end position="448"/>
    </location>
</feature>
<evidence type="ECO:0000256" key="1">
    <source>
        <dbReference type="ARBA" id="ARBA00004141"/>
    </source>
</evidence>
<dbReference type="InterPro" id="IPR003593">
    <property type="entry name" value="AAA+_ATPase"/>
</dbReference>
<evidence type="ECO:0000256" key="5">
    <source>
        <dbReference type="ARBA" id="ARBA00022741"/>
    </source>
</evidence>
<keyword evidence="13" id="KW-1185">Reference proteome</keyword>
<dbReference type="Pfam" id="PF01061">
    <property type="entry name" value="ABC2_membrane"/>
    <property type="match status" value="2"/>
</dbReference>
<keyword evidence="5" id="KW-0547">Nucleotide-binding</keyword>
<dbReference type="Pfam" id="PF19055">
    <property type="entry name" value="ABC2_membrane_7"/>
    <property type="match status" value="1"/>
</dbReference>
<gene>
    <name evidence="12" type="ORF">SCP_0805850</name>
</gene>
<evidence type="ECO:0000256" key="6">
    <source>
        <dbReference type="ARBA" id="ARBA00022840"/>
    </source>
</evidence>
<dbReference type="InterPro" id="IPR013525">
    <property type="entry name" value="ABC2_TM"/>
</dbReference>
<dbReference type="EMBL" id="BFAD01000008">
    <property type="protein sequence ID" value="GBE86061.1"/>
    <property type="molecule type" value="Genomic_DNA"/>
</dbReference>